<proteinExistence type="inferred from homology"/>
<feature type="domain" description="Pili assembly chaperone N-terminal" evidence="7">
    <location>
        <begin position="28"/>
        <end position="150"/>
    </location>
</feature>
<comment type="subcellular location">
    <subcellularLocation>
        <location evidence="1">Periplasm</location>
    </subcellularLocation>
</comment>
<protein>
    <submittedName>
        <fullName evidence="9">Pili assembly chaperone, required for type 1 fimbriae</fullName>
    </submittedName>
</protein>
<dbReference type="InterPro" id="IPR036316">
    <property type="entry name" value="Pili_assmbl_chap_C_dom_sf"/>
</dbReference>
<comment type="similarity">
    <text evidence="2">Belongs to the periplasmic pilus chaperone family.</text>
</comment>
<evidence type="ECO:0000256" key="3">
    <source>
        <dbReference type="ARBA" id="ARBA00022729"/>
    </source>
</evidence>
<dbReference type="STRING" id="266264.Rmet_1666"/>
<dbReference type="EMBL" id="CP000352">
    <property type="protein sequence ID" value="ABF08547.1"/>
    <property type="molecule type" value="Genomic_DNA"/>
</dbReference>
<feature type="signal peptide" evidence="6">
    <location>
        <begin position="1"/>
        <end position="22"/>
    </location>
</feature>
<dbReference type="PANTHER" id="PTHR30251:SF2">
    <property type="entry name" value="FIMBRIAL CHAPERONE YADV-RELATED"/>
    <property type="match status" value="1"/>
</dbReference>
<dbReference type="InterPro" id="IPR016147">
    <property type="entry name" value="Pili_assmbl_chaperone_N"/>
</dbReference>
<dbReference type="HOGENOM" id="CLU_070768_0_1_4"/>
<dbReference type="InterPro" id="IPR050643">
    <property type="entry name" value="Periplasmic_pilus_chap"/>
</dbReference>
<evidence type="ECO:0000313" key="10">
    <source>
        <dbReference type="Proteomes" id="UP000002429"/>
    </source>
</evidence>
<feature type="chain" id="PRO_5004193627" evidence="6">
    <location>
        <begin position="23"/>
        <end position="252"/>
    </location>
</feature>
<dbReference type="InterPro" id="IPR001829">
    <property type="entry name" value="Pili_assmbl_chaperone_bac"/>
</dbReference>
<dbReference type="Proteomes" id="UP000002429">
    <property type="component" value="Chromosome"/>
</dbReference>
<dbReference type="InterPro" id="IPR013783">
    <property type="entry name" value="Ig-like_fold"/>
</dbReference>
<dbReference type="eggNOG" id="COG3121">
    <property type="taxonomic scope" value="Bacteria"/>
</dbReference>
<evidence type="ECO:0000256" key="6">
    <source>
        <dbReference type="SAM" id="SignalP"/>
    </source>
</evidence>
<accession>Q1LMS9</accession>
<dbReference type="GO" id="GO:0071555">
    <property type="term" value="P:cell wall organization"/>
    <property type="evidence" value="ECO:0007669"/>
    <property type="project" value="InterPro"/>
</dbReference>
<dbReference type="Pfam" id="PF02753">
    <property type="entry name" value="PapD_C"/>
    <property type="match status" value="1"/>
</dbReference>
<dbReference type="Pfam" id="PF00345">
    <property type="entry name" value="PapD_N"/>
    <property type="match status" value="1"/>
</dbReference>
<evidence type="ECO:0000256" key="4">
    <source>
        <dbReference type="ARBA" id="ARBA00022764"/>
    </source>
</evidence>
<dbReference type="SUPFAM" id="SSF49354">
    <property type="entry name" value="PapD-like"/>
    <property type="match status" value="1"/>
</dbReference>
<keyword evidence="3 6" id="KW-0732">Signal</keyword>
<evidence type="ECO:0000256" key="5">
    <source>
        <dbReference type="ARBA" id="ARBA00023186"/>
    </source>
</evidence>
<keyword evidence="5" id="KW-0143">Chaperone</keyword>
<dbReference type="PRINTS" id="PR00969">
    <property type="entry name" value="CHAPERONPILI"/>
</dbReference>
<feature type="domain" description="Pili assembly chaperone C-terminal" evidence="8">
    <location>
        <begin position="177"/>
        <end position="240"/>
    </location>
</feature>
<dbReference type="PANTHER" id="PTHR30251">
    <property type="entry name" value="PILUS ASSEMBLY CHAPERONE"/>
    <property type="match status" value="1"/>
</dbReference>
<evidence type="ECO:0000259" key="8">
    <source>
        <dbReference type="Pfam" id="PF02753"/>
    </source>
</evidence>
<keyword evidence="4" id="KW-0574">Periplasm</keyword>
<dbReference type="AlphaFoldDB" id="Q1LMS9"/>
<dbReference type="KEGG" id="rme:Rmet_1666"/>
<organism evidence="9 10">
    <name type="scientific">Cupriavidus metallidurans (strain ATCC 43123 / DSM 2839 / NBRC 102507 / CH34)</name>
    <name type="common">Ralstonia metallidurans</name>
    <dbReference type="NCBI Taxonomy" id="266264"/>
    <lineage>
        <taxon>Bacteria</taxon>
        <taxon>Pseudomonadati</taxon>
        <taxon>Pseudomonadota</taxon>
        <taxon>Betaproteobacteria</taxon>
        <taxon>Burkholderiales</taxon>
        <taxon>Burkholderiaceae</taxon>
        <taxon>Cupriavidus</taxon>
    </lineage>
</organism>
<dbReference type="InterPro" id="IPR016148">
    <property type="entry name" value="Pili_assmbl_chaperone_C"/>
</dbReference>
<evidence type="ECO:0000259" key="7">
    <source>
        <dbReference type="Pfam" id="PF00345"/>
    </source>
</evidence>
<dbReference type="InterPro" id="IPR008962">
    <property type="entry name" value="PapD-like_sf"/>
</dbReference>
<dbReference type="Gene3D" id="2.60.40.10">
    <property type="entry name" value="Immunoglobulins"/>
    <property type="match status" value="2"/>
</dbReference>
<gene>
    <name evidence="9" type="primary">fimC</name>
    <name evidence="9" type="ordered locus">Rmet_1666</name>
</gene>
<evidence type="ECO:0000313" key="9">
    <source>
        <dbReference type="EMBL" id="ABF08547.1"/>
    </source>
</evidence>
<dbReference type="GO" id="GO:0030288">
    <property type="term" value="C:outer membrane-bounded periplasmic space"/>
    <property type="evidence" value="ECO:0007669"/>
    <property type="project" value="InterPro"/>
</dbReference>
<evidence type="ECO:0000256" key="1">
    <source>
        <dbReference type="ARBA" id="ARBA00004418"/>
    </source>
</evidence>
<reference evidence="10" key="1">
    <citation type="journal article" date="2010" name="PLoS ONE">
        <title>The complete genome sequence of Cupriavidus metallidurans strain CH34, a master survivalist in harsh and anthropogenic environments.</title>
        <authorList>
            <person name="Janssen P.J."/>
            <person name="Van Houdt R."/>
            <person name="Moors H."/>
            <person name="Monsieurs P."/>
            <person name="Morin N."/>
            <person name="Michaux A."/>
            <person name="Benotmane M.A."/>
            <person name="Leys N."/>
            <person name="Vallaeys T."/>
            <person name="Lapidus A."/>
            <person name="Monchy S."/>
            <person name="Medigue C."/>
            <person name="Taghavi S."/>
            <person name="McCorkle S."/>
            <person name="Dunn J."/>
            <person name="van der Lelie D."/>
            <person name="Mergeay M."/>
        </authorList>
    </citation>
    <scope>NUCLEOTIDE SEQUENCE [LARGE SCALE GENOMIC DNA]</scope>
    <source>
        <strain evidence="10">ATCC 43123 / DSM 2839 / NBRC 102507 / CH34</strain>
    </source>
</reference>
<name>Q1LMS9_CUPMC</name>
<evidence type="ECO:0000256" key="2">
    <source>
        <dbReference type="ARBA" id="ARBA00007399"/>
    </source>
</evidence>
<sequence>MATRHPIPALCAALSVALALQAGVAIGSVTLTGTRVIYDGRSPGESLQFTNQGSSPSVMQVWVDSGNEQSTPKTADAPFIVTPPVFRIGPNAGQTIRLLYMGKDLPKDRESVFYLNTLEIPSLNATYANQNQMLVMLRNRIKILYRPTDIEGSPQKAIEKLSFQIVRQGADVSIVAKNESSYHISLASGNLNCGGDVATFTPGMIPPYSQLEWSVKGRCPIEKSPIRTKVQYVDDYGAVRESEHPVTVEGVH</sequence>
<dbReference type="SUPFAM" id="SSF49584">
    <property type="entry name" value="Periplasmic chaperone C-domain"/>
    <property type="match status" value="1"/>
</dbReference>
<dbReference type="RefSeq" id="WP_011516395.1">
    <property type="nucleotide sequence ID" value="NC_007973.1"/>
</dbReference>
<keyword evidence="10" id="KW-1185">Reference proteome</keyword>